<reference evidence="2 3" key="1">
    <citation type="submission" date="2016-12" db="EMBL/GenBank/DDBJ databases">
        <title>Discovery of methanogenic haloarchaea.</title>
        <authorList>
            <person name="Sorokin D.Y."/>
            <person name="Makarova K.S."/>
            <person name="Abbas B."/>
            <person name="Ferrer M."/>
            <person name="Golyshin P.N."/>
        </authorList>
    </citation>
    <scope>NUCLEOTIDE SEQUENCE [LARGE SCALE GENOMIC DNA]</scope>
    <source>
        <strain evidence="2">AMET1</strain>
    </source>
</reference>
<dbReference type="Pfam" id="PF01584">
    <property type="entry name" value="CheW"/>
    <property type="match status" value="1"/>
</dbReference>
<dbReference type="PANTHER" id="PTHR22617">
    <property type="entry name" value="CHEMOTAXIS SENSOR HISTIDINE KINASE-RELATED"/>
    <property type="match status" value="1"/>
</dbReference>
<accession>A0A1Y3GD13</accession>
<dbReference type="PROSITE" id="PS50851">
    <property type="entry name" value="CHEW"/>
    <property type="match status" value="1"/>
</dbReference>
<dbReference type="GO" id="GO:0005829">
    <property type="term" value="C:cytosol"/>
    <property type="evidence" value="ECO:0007669"/>
    <property type="project" value="TreeGrafter"/>
</dbReference>
<dbReference type="InterPro" id="IPR002545">
    <property type="entry name" value="CheW-lke_dom"/>
</dbReference>
<dbReference type="InterPro" id="IPR036061">
    <property type="entry name" value="CheW-like_dom_sf"/>
</dbReference>
<protein>
    <submittedName>
        <fullName evidence="2">Chemotaxis signal transduction protein</fullName>
    </submittedName>
</protein>
<dbReference type="Proteomes" id="UP000195137">
    <property type="component" value="Unassembled WGS sequence"/>
</dbReference>
<feature type="domain" description="CheW-like" evidence="1">
    <location>
        <begin position="5"/>
        <end position="142"/>
    </location>
</feature>
<proteinExistence type="predicted"/>
<evidence type="ECO:0000313" key="3">
    <source>
        <dbReference type="Proteomes" id="UP000195137"/>
    </source>
</evidence>
<gene>
    <name evidence="2" type="ORF">AMET1_0021</name>
</gene>
<organism evidence="2 3">
    <name type="scientific">Methanonatronarchaeum thermophilum</name>
    <dbReference type="NCBI Taxonomy" id="1927129"/>
    <lineage>
        <taxon>Archaea</taxon>
        <taxon>Methanobacteriati</taxon>
        <taxon>Methanobacteriota</taxon>
        <taxon>Methanonatronarchaeia</taxon>
        <taxon>Methanonatronarchaeales</taxon>
        <taxon>Methanonatronarchaeaceae</taxon>
        <taxon>Methanonatronarchaeum</taxon>
    </lineage>
</organism>
<dbReference type="SUPFAM" id="SSF50341">
    <property type="entry name" value="CheW-like"/>
    <property type="match status" value="1"/>
</dbReference>
<comment type="caution">
    <text evidence="2">The sequence shown here is derived from an EMBL/GenBank/DDBJ whole genome shotgun (WGS) entry which is preliminary data.</text>
</comment>
<dbReference type="RefSeq" id="WP_086636455.1">
    <property type="nucleotide sequence ID" value="NZ_MRZU01000002.1"/>
</dbReference>
<dbReference type="EMBL" id="MRZU01000002">
    <property type="protein sequence ID" value="OUJ19352.1"/>
    <property type="molecule type" value="Genomic_DNA"/>
</dbReference>
<name>A0A1Y3GD13_9EURY</name>
<sequence length="142" mass="16157">MTEIDTQVIEFELNNKRYCVDLNYVAEIVDKGDLTQIPNTPTHIEGVMDLRGETTTIINPKIVFDLENEKNGKRIIVFEGADQDSDDNIGWIVDEVHQVRQITEKEVDDPIKTENVKGVIKEDGDFVIWVEPPETQNGTNTN</sequence>
<keyword evidence="3" id="KW-1185">Reference proteome</keyword>
<dbReference type="PANTHER" id="PTHR22617:SF23">
    <property type="entry name" value="CHEMOTAXIS PROTEIN CHEW"/>
    <property type="match status" value="1"/>
</dbReference>
<dbReference type="Gene3D" id="2.40.50.180">
    <property type="entry name" value="CheA-289, Domain 4"/>
    <property type="match status" value="1"/>
</dbReference>
<dbReference type="Gene3D" id="2.30.30.40">
    <property type="entry name" value="SH3 Domains"/>
    <property type="match status" value="1"/>
</dbReference>
<evidence type="ECO:0000259" key="1">
    <source>
        <dbReference type="PROSITE" id="PS50851"/>
    </source>
</evidence>
<dbReference type="OrthoDB" id="115049at2157"/>
<dbReference type="GO" id="GO:0007165">
    <property type="term" value="P:signal transduction"/>
    <property type="evidence" value="ECO:0007669"/>
    <property type="project" value="InterPro"/>
</dbReference>
<dbReference type="AlphaFoldDB" id="A0A1Y3GD13"/>
<dbReference type="GO" id="GO:0006935">
    <property type="term" value="P:chemotaxis"/>
    <property type="evidence" value="ECO:0007669"/>
    <property type="project" value="InterPro"/>
</dbReference>
<dbReference type="InterPro" id="IPR039315">
    <property type="entry name" value="CheW"/>
</dbReference>
<evidence type="ECO:0000313" key="2">
    <source>
        <dbReference type="EMBL" id="OUJ19352.1"/>
    </source>
</evidence>
<dbReference type="SMART" id="SM00260">
    <property type="entry name" value="CheW"/>
    <property type="match status" value="1"/>
</dbReference>